<proteinExistence type="predicted"/>
<keyword evidence="3" id="KW-1185">Reference proteome</keyword>
<reference evidence="2" key="1">
    <citation type="submission" date="2021-06" db="EMBL/GenBank/DDBJ databases">
        <authorList>
            <person name="Kallberg Y."/>
            <person name="Tangrot J."/>
            <person name="Rosling A."/>
        </authorList>
    </citation>
    <scope>NUCLEOTIDE SEQUENCE</scope>
    <source>
        <strain evidence="2">FL966</strain>
    </source>
</reference>
<dbReference type="CDD" id="cd02440">
    <property type="entry name" value="AdoMet_MTases"/>
    <property type="match status" value="1"/>
</dbReference>
<protein>
    <submittedName>
        <fullName evidence="2">14914_t:CDS:1</fullName>
    </submittedName>
</protein>
<accession>A0A9N9BDD0</accession>
<feature type="domain" description="Methyltransferase" evidence="1">
    <location>
        <begin position="77"/>
        <end position="171"/>
    </location>
</feature>
<dbReference type="AlphaFoldDB" id="A0A9N9BDD0"/>
<dbReference type="Gene3D" id="3.40.50.150">
    <property type="entry name" value="Vaccinia Virus protein VP39"/>
    <property type="match status" value="1"/>
</dbReference>
<dbReference type="SUPFAM" id="SSF53335">
    <property type="entry name" value="S-adenosyl-L-methionine-dependent methyltransferases"/>
    <property type="match status" value="1"/>
</dbReference>
<comment type="caution">
    <text evidence="2">The sequence shown here is derived from an EMBL/GenBank/DDBJ whole genome shotgun (WGS) entry which is preliminary data.</text>
</comment>
<dbReference type="InterPro" id="IPR041698">
    <property type="entry name" value="Methyltransf_25"/>
</dbReference>
<dbReference type="Pfam" id="PF13649">
    <property type="entry name" value="Methyltransf_25"/>
    <property type="match status" value="1"/>
</dbReference>
<gene>
    <name evidence="2" type="ORF">CPELLU_LOCUS5339</name>
</gene>
<sequence>MGCTTSKNTSTREVRIVISRPESVNPIATVINDEKYPLPKKNYGGDRLALQHNIFKYIWQSNFSAPVNEKLETGAKVLDFGCGTATWLIDLSSQYPKSSFFGVEKPSSVLRDLTPSTPQNVSIQYCDLLSKLPFEDETFDFIYIRFMASVIPDNNFKEVINELVRVLKTDGYMEIMDVDAQGGNEGMLTQEFMSSVRSYYKSVGINPTITATLEPLFRSKSHLASITTERQCYPIGNWDNPIGEIALENLLMVLKQIKSHLASYMKLNEDEYDMKLFNIKEEVNIFQTYWNSVRVYGKKVTEMRSSI</sequence>
<dbReference type="EMBL" id="CAJVQA010003026">
    <property type="protein sequence ID" value="CAG8564055.1"/>
    <property type="molecule type" value="Genomic_DNA"/>
</dbReference>
<dbReference type="OrthoDB" id="2013972at2759"/>
<evidence type="ECO:0000313" key="2">
    <source>
        <dbReference type="EMBL" id="CAG8564055.1"/>
    </source>
</evidence>
<evidence type="ECO:0000313" key="3">
    <source>
        <dbReference type="Proteomes" id="UP000789759"/>
    </source>
</evidence>
<organism evidence="2 3">
    <name type="scientific">Cetraspora pellucida</name>
    <dbReference type="NCBI Taxonomy" id="1433469"/>
    <lineage>
        <taxon>Eukaryota</taxon>
        <taxon>Fungi</taxon>
        <taxon>Fungi incertae sedis</taxon>
        <taxon>Mucoromycota</taxon>
        <taxon>Glomeromycotina</taxon>
        <taxon>Glomeromycetes</taxon>
        <taxon>Diversisporales</taxon>
        <taxon>Gigasporaceae</taxon>
        <taxon>Cetraspora</taxon>
    </lineage>
</organism>
<evidence type="ECO:0000259" key="1">
    <source>
        <dbReference type="Pfam" id="PF13649"/>
    </source>
</evidence>
<dbReference type="Proteomes" id="UP000789759">
    <property type="component" value="Unassembled WGS sequence"/>
</dbReference>
<dbReference type="PANTHER" id="PTHR43591">
    <property type="entry name" value="METHYLTRANSFERASE"/>
    <property type="match status" value="1"/>
</dbReference>
<name>A0A9N9BDD0_9GLOM</name>
<dbReference type="InterPro" id="IPR029063">
    <property type="entry name" value="SAM-dependent_MTases_sf"/>
</dbReference>